<feature type="non-terminal residue" evidence="4">
    <location>
        <position position="1"/>
    </location>
</feature>
<dbReference type="InterPro" id="IPR008936">
    <property type="entry name" value="Rho_GTPase_activation_prot"/>
</dbReference>
<keyword evidence="5" id="KW-1185">Reference proteome</keyword>
<dbReference type="InterPro" id="IPR039360">
    <property type="entry name" value="Ras_GTPase"/>
</dbReference>
<feature type="domain" description="Ras-GAP" evidence="3">
    <location>
        <begin position="1"/>
        <end position="72"/>
    </location>
</feature>
<dbReference type="PANTHER" id="PTHR10194">
    <property type="entry name" value="RAS GTPASE-ACTIVATING PROTEINS"/>
    <property type="match status" value="1"/>
</dbReference>
<dbReference type="GO" id="GO:0005096">
    <property type="term" value="F:GTPase activator activity"/>
    <property type="evidence" value="ECO:0007669"/>
    <property type="project" value="UniProtKB-KW"/>
</dbReference>
<name>A0A9P7D0P1_9AGAM</name>
<reference evidence="4" key="1">
    <citation type="journal article" date="2020" name="New Phytol.">
        <title>Comparative genomics reveals dynamic genome evolution in host specialist ectomycorrhizal fungi.</title>
        <authorList>
            <person name="Lofgren L.A."/>
            <person name="Nguyen N.H."/>
            <person name="Vilgalys R."/>
            <person name="Ruytinx J."/>
            <person name="Liao H.L."/>
            <person name="Branco S."/>
            <person name="Kuo A."/>
            <person name="LaButti K."/>
            <person name="Lipzen A."/>
            <person name="Andreopoulos W."/>
            <person name="Pangilinan J."/>
            <person name="Riley R."/>
            <person name="Hundley H."/>
            <person name="Na H."/>
            <person name="Barry K."/>
            <person name="Grigoriev I.V."/>
            <person name="Stajich J.E."/>
            <person name="Kennedy P.G."/>
        </authorList>
    </citation>
    <scope>NUCLEOTIDE SEQUENCE</scope>
    <source>
        <strain evidence="4">DOB743</strain>
    </source>
</reference>
<dbReference type="PROSITE" id="PS50018">
    <property type="entry name" value="RAS_GTPASE_ACTIV_2"/>
    <property type="match status" value="1"/>
</dbReference>
<evidence type="ECO:0000259" key="3">
    <source>
        <dbReference type="PROSITE" id="PS50018"/>
    </source>
</evidence>
<evidence type="ECO:0000256" key="1">
    <source>
        <dbReference type="ARBA" id="ARBA00022468"/>
    </source>
</evidence>
<dbReference type="InterPro" id="IPR001936">
    <property type="entry name" value="RasGAP_dom"/>
</dbReference>
<accession>A0A9P7D0P1</accession>
<dbReference type="EMBL" id="JABBWD010000043">
    <property type="protein sequence ID" value="KAG1774211.1"/>
    <property type="molecule type" value="Genomic_DNA"/>
</dbReference>
<proteinExistence type="predicted"/>
<dbReference type="AlphaFoldDB" id="A0A9P7D0P1"/>
<organism evidence="4 5">
    <name type="scientific">Suillus placidus</name>
    <dbReference type="NCBI Taxonomy" id="48579"/>
    <lineage>
        <taxon>Eukaryota</taxon>
        <taxon>Fungi</taxon>
        <taxon>Dikarya</taxon>
        <taxon>Basidiomycota</taxon>
        <taxon>Agaricomycotina</taxon>
        <taxon>Agaricomycetes</taxon>
        <taxon>Agaricomycetidae</taxon>
        <taxon>Boletales</taxon>
        <taxon>Suillineae</taxon>
        <taxon>Suillaceae</taxon>
        <taxon>Suillus</taxon>
    </lineage>
</organism>
<keyword evidence="1" id="KW-0343">GTPase activation</keyword>
<protein>
    <submittedName>
        <fullName evidence="4">Rho GTPase activation protein</fullName>
    </submittedName>
</protein>
<sequence length="127" mass="13749">MTREVCVHLAKSVYQVWPESKFAALGAFIFLRFISSANVAPEIVDVTVPRDDGGVICRGLMVIAEVMQNLANNILFAKEAHMLCLNDFSGVNICPCLKGKLLVLGMRSGSIVTSTFTPKSSIPAHPI</sequence>
<dbReference type="PANTHER" id="PTHR10194:SF142">
    <property type="entry name" value="NEUROFIBROMIN"/>
    <property type="match status" value="1"/>
</dbReference>
<dbReference type="SUPFAM" id="SSF48350">
    <property type="entry name" value="GTPase activation domain, GAP"/>
    <property type="match status" value="1"/>
</dbReference>
<evidence type="ECO:0000313" key="5">
    <source>
        <dbReference type="Proteomes" id="UP000714275"/>
    </source>
</evidence>
<evidence type="ECO:0000313" key="4">
    <source>
        <dbReference type="EMBL" id="KAG1774211.1"/>
    </source>
</evidence>
<keyword evidence="2" id="KW-0597">Phosphoprotein</keyword>
<comment type="caution">
    <text evidence="4">The sequence shown here is derived from an EMBL/GenBank/DDBJ whole genome shotgun (WGS) entry which is preliminary data.</text>
</comment>
<evidence type="ECO:0000256" key="2">
    <source>
        <dbReference type="ARBA" id="ARBA00022553"/>
    </source>
</evidence>
<dbReference type="Gene3D" id="1.10.506.10">
    <property type="entry name" value="GTPase Activation - p120gap, domain 1"/>
    <property type="match status" value="1"/>
</dbReference>
<gene>
    <name evidence="4" type="ORF">EV702DRAFT_1241322</name>
</gene>
<dbReference type="OrthoDB" id="2690970at2759"/>
<dbReference type="Proteomes" id="UP000714275">
    <property type="component" value="Unassembled WGS sequence"/>
</dbReference>